<evidence type="ECO:0000313" key="2">
    <source>
        <dbReference type="Proteomes" id="UP000265520"/>
    </source>
</evidence>
<protein>
    <submittedName>
        <fullName evidence="1">Uncharacterized protein</fullName>
    </submittedName>
</protein>
<comment type="caution">
    <text evidence="1">The sequence shown here is derived from an EMBL/GenBank/DDBJ whole genome shotgun (WGS) entry which is preliminary data.</text>
</comment>
<proteinExistence type="predicted"/>
<organism evidence="1 2">
    <name type="scientific">Trifolium medium</name>
    <dbReference type="NCBI Taxonomy" id="97028"/>
    <lineage>
        <taxon>Eukaryota</taxon>
        <taxon>Viridiplantae</taxon>
        <taxon>Streptophyta</taxon>
        <taxon>Embryophyta</taxon>
        <taxon>Tracheophyta</taxon>
        <taxon>Spermatophyta</taxon>
        <taxon>Magnoliopsida</taxon>
        <taxon>eudicotyledons</taxon>
        <taxon>Gunneridae</taxon>
        <taxon>Pentapetalae</taxon>
        <taxon>rosids</taxon>
        <taxon>fabids</taxon>
        <taxon>Fabales</taxon>
        <taxon>Fabaceae</taxon>
        <taxon>Papilionoideae</taxon>
        <taxon>50 kb inversion clade</taxon>
        <taxon>NPAAA clade</taxon>
        <taxon>Hologalegina</taxon>
        <taxon>IRL clade</taxon>
        <taxon>Trifolieae</taxon>
        <taxon>Trifolium</taxon>
    </lineage>
</organism>
<keyword evidence="2" id="KW-1185">Reference proteome</keyword>
<dbReference type="Proteomes" id="UP000265520">
    <property type="component" value="Unassembled WGS sequence"/>
</dbReference>
<reference evidence="1 2" key="1">
    <citation type="journal article" date="2018" name="Front. Plant Sci.">
        <title>Red Clover (Trifolium pratense) and Zigzag Clover (T. medium) - A Picture of Genomic Similarities and Differences.</title>
        <authorList>
            <person name="Dluhosova J."/>
            <person name="Istvanek J."/>
            <person name="Nedelnik J."/>
            <person name="Repkova J."/>
        </authorList>
    </citation>
    <scope>NUCLEOTIDE SEQUENCE [LARGE SCALE GENOMIC DNA]</scope>
    <source>
        <strain evidence="2">cv. 10/8</strain>
        <tissue evidence="1">Leaf</tissue>
    </source>
</reference>
<accession>A0A392NKN3</accession>
<dbReference type="AlphaFoldDB" id="A0A392NKN3"/>
<evidence type="ECO:0000313" key="1">
    <source>
        <dbReference type="EMBL" id="MCH99809.1"/>
    </source>
</evidence>
<dbReference type="EMBL" id="LXQA010041387">
    <property type="protein sequence ID" value="MCH99809.1"/>
    <property type="molecule type" value="Genomic_DNA"/>
</dbReference>
<sequence length="47" mass="5383">MDDQRSKAVTDAFVRLYKQGLVYRTRLSRCVIGNNIGCMINVDYGIE</sequence>
<name>A0A392NKN3_9FABA</name>